<keyword evidence="2" id="KW-1185">Reference proteome</keyword>
<evidence type="ECO:0000313" key="1">
    <source>
        <dbReference type="EMBL" id="KAI3789934.1"/>
    </source>
</evidence>
<reference evidence="1 2" key="2">
    <citation type="journal article" date="2022" name="Mol. Ecol. Resour.">
        <title>The genomes of chicory, endive, great burdock and yacon provide insights into Asteraceae paleo-polyploidization history and plant inulin production.</title>
        <authorList>
            <person name="Fan W."/>
            <person name="Wang S."/>
            <person name="Wang H."/>
            <person name="Wang A."/>
            <person name="Jiang F."/>
            <person name="Liu H."/>
            <person name="Zhao H."/>
            <person name="Xu D."/>
            <person name="Zhang Y."/>
        </authorList>
    </citation>
    <scope>NUCLEOTIDE SEQUENCE [LARGE SCALE GENOMIC DNA]</scope>
    <source>
        <strain evidence="2">cv. Punajuju</strain>
        <tissue evidence="1">Leaves</tissue>
    </source>
</reference>
<sequence length="1387" mass="152038">MDESVRSFLYECLKRGCFPIVMNPRGCARSPITTPRLFTAADSDDICTTVQFVNRARPWTTLMGVGFGYGANMLTKYLAEVGEETPLTAATCLDNPFDLKEATKYPNHLYNLTDGLIDMLKSNKELFQGRAKGFDVDKALQAKSLKDFEEAISMVSYGCDSIEEFYINSSTKDVIGNIKIPLLFIQNDAMPYFSTPRGLIAQNPYTSLLTCTFQSNDIINTGTSNVSWCQHLVVEWLTSVELGLLKGRHPLLEDTDVTINPSKRFKLMTSKPSQTKNLHQLEVNTSHPSKKILKRNDANALDLQIPEGKDKEPNMITNGTVTQTKLVDTEVVKEDDVDLTESERGQMLQATEVVMNMLDVTMPEALSEERKQKVMTAIGQGETLMNALQGAVPEDVRGKLTSAVTGILENQKKNLNGLSSISKIPDATSALNTKIQEKVSSPEKEPNTSLPDDSHNHPSKTDAPSNVEEPKAHSDKSHEELGSDNSKEKTVTETSSKVETSGSSEEQVSEPVKLEHEGETKEKDSQQKEETNSQDNEQKGETKEKDSKQKEESNAQDNEQKGETKEKDSQQKEETNVQDNEQKVVPTPKTEENSSSSPENQSVVKEDGENQKKEESIPQPVPSNTTSNSPSFGVSQALDAFTGMDDSTQLAVNSVFSVIEDVITQLEGKNDDDSPIDDKNKVDDSAIGDKNKVDDTSTDSESNKKSKPEVDNQNSITKLPYKKPHLLSNTKSDKKSLDSDDTSALFLDYVPEEGQWKLIGQSADGISHDDDDDDDDDDVIEPAYVILDAESDSEKESGDDSSMVLMQLVKKNILNSLKVEVCRRIDATDMEDIAPTLRKELENVANVISVAVVKEKEYIISWDGDDLFGPGNLHAERILDAITSVVQGTRYMKKIIPVGIVVGSSLASLRKVFNIAAADHVGSAVRDEVNDSKVNQNKEFDSEDDEYEEEDISSSLGSDTVMVGAVTAALGASALLVHQQDSYGGALESSLSSLSFRQKENHQERGKLEEETSKSSDQNIVTSLAEKAMLVAGPVMPTKEGGEVDQDRLVAMLAEIGQRGGMLRLVGKLALLWGGLRGAMSLIGKLISFLHLSDRPLYQRILGFVSLVLVLWTPVVVPLLPTLVQNWASHNSSGFAELACIIGLYSSIVVLVVLWGKRIRGYEDPLERYGIKFTSTKQIKNLLLGVVGGVTLVSLIQFTNASLGFVSISWSTTAPSSTDPVTLLKFSGGILRYLSQGLITAIVVSLVEELLFRSWLTEEITVDLGFHRGIILSGLAFSVSQWSLNAIPGLWLLSLGLAGARQKSQGSLSLPIGLRAGIMASSYVLKEGGFLIFKPNYPSWVISGGDAFQPFNSIVGLVFALSWAVILYPKTPRKEKINEEIEETPPQ</sequence>
<name>A0ACB9H2M5_CICIN</name>
<organism evidence="1 2">
    <name type="scientific">Cichorium intybus</name>
    <name type="common">Chicory</name>
    <dbReference type="NCBI Taxonomy" id="13427"/>
    <lineage>
        <taxon>Eukaryota</taxon>
        <taxon>Viridiplantae</taxon>
        <taxon>Streptophyta</taxon>
        <taxon>Embryophyta</taxon>
        <taxon>Tracheophyta</taxon>
        <taxon>Spermatophyta</taxon>
        <taxon>Magnoliopsida</taxon>
        <taxon>eudicotyledons</taxon>
        <taxon>Gunneridae</taxon>
        <taxon>Pentapetalae</taxon>
        <taxon>asterids</taxon>
        <taxon>campanulids</taxon>
        <taxon>Asterales</taxon>
        <taxon>Asteraceae</taxon>
        <taxon>Cichorioideae</taxon>
        <taxon>Cichorieae</taxon>
        <taxon>Cichoriinae</taxon>
        <taxon>Cichorium</taxon>
    </lineage>
</organism>
<protein>
    <submittedName>
        <fullName evidence="1">Uncharacterized protein</fullName>
    </submittedName>
</protein>
<proteinExistence type="predicted"/>
<accession>A0ACB9H2M5</accession>
<comment type="caution">
    <text evidence="1">The sequence shown here is derived from an EMBL/GenBank/DDBJ whole genome shotgun (WGS) entry which is preliminary data.</text>
</comment>
<reference evidence="2" key="1">
    <citation type="journal article" date="2022" name="Mol. Ecol. Resour.">
        <title>The genomes of chicory, endive, great burdock and yacon provide insights into Asteraceae palaeo-polyploidization history and plant inulin production.</title>
        <authorList>
            <person name="Fan W."/>
            <person name="Wang S."/>
            <person name="Wang H."/>
            <person name="Wang A."/>
            <person name="Jiang F."/>
            <person name="Liu H."/>
            <person name="Zhao H."/>
            <person name="Xu D."/>
            <person name="Zhang Y."/>
        </authorList>
    </citation>
    <scope>NUCLEOTIDE SEQUENCE [LARGE SCALE GENOMIC DNA]</scope>
    <source>
        <strain evidence="2">cv. Punajuju</strain>
    </source>
</reference>
<gene>
    <name evidence="1" type="ORF">L2E82_02741</name>
</gene>
<dbReference type="EMBL" id="CM042009">
    <property type="protein sequence ID" value="KAI3789934.1"/>
    <property type="molecule type" value="Genomic_DNA"/>
</dbReference>
<evidence type="ECO:0000313" key="2">
    <source>
        <dbReference type="Proteomes" id="UP001055811"/>
    </source>
</evidence>
<dbReference type="Proteomes" id="UP001055811">
    <property type="component" value="Linkage Group LG01"/>
</dbReference>